<evidence type="ECO:0000313" key="4">
    <source>
        <dbReference type="Proteomes" id="UP000555564"/>
    </source>
</evidence>
<dbReference type="Proteomes" id="UP000555564">
    <property type="component" value="Unassembled WGS sequence"/>
</dbReference>
<dbReference type="EMBL" id="JACHIU010000001">
    <property type="protein sequence ID" value="MBB6471054.1"/>
    <property type="molecule type" value="Genomic_DNA"/>
</dbReference>
<dbReference type="InterPro" id="IPR049050">
    <property type="entry name" value="nSTAND3"/>
</dbReference>
<sequence>MASGTDPLNDVDAAEVEESDEAAREGFGQVYQGQIVINHIHDQIRNATFGISGARPEGRRTSGPVPEEEIGKAAISFVRHAAYTEADRRLKVRNVVVLVGGSGTGKRTAALNLLRDVVAGRRVVELSPAYTLEQLAAREYREGYGYLLSGWPKDDLEESVADFSVREIQRRVREAGAYLVVTATAATLPDGHQVRWTPPPVELVLRAYQVPPAVAADVRRRITADHAMSDIVALARELASGASVETALGRLESAGRRDVAQWFAGARTRGEIFEMAAMVFAAGLPERTFERLHARLEAAAGLASEGAEPVSADDLMPSRRMMRVADGSLFTVTPGGLLSFRVESHRTYAMQELYRQHGMRVWDPVTEWLHESAARRDPAVQLEIARGVAILAQAADYRYVEKTFLTAWAKGEGIMRSQAVAALAVSWLCMDETTRPHALRTVNWWGRSSSTRLRFTATLACSGELGIRFPLETVRLLWYQIRNYRYGVPRAQTALARLFTALTEATGNALPVLDWLDRQIADDRRIGRAVDPLKRSILKVLSAHADGSATPSVTVQLRTRQEAVAPLARLWASILVNRPLRREALASLYDAVCALDERDHADRARVRALFAALVAALPERERPLLAHDLRAHALSRDTDDSRLEVLMSLLRVFLTPASASTI</sequence>
<proteinExistence type="predicted"/>
<keyword evidence="4" id="KW-1185">Reference proteome</keyword>
<evidence type="ECO:0000256" key="1">
    <source>
        <dbReference type="SAM" id="MobiDB-lite"/>
    </source>
</evidence>
<evidence type="ECO:0000259" key="2">
    <source>
        <dbReference type="Pfam" id="PF20720"/>
    </source>
</evidence>
<feature type="region of interest" description="Disordered" evidence="1">
    <location>
        <begin position="1"/>
        <end position="23"/>
    </location>
</feature>
<dbReference type="RefSeq" id="WP_184978321.1">
    <property type="nucleotide sequence ID" value="NZ_BAAALO010000060.1"/>
</dbReference>
<name>A0A7X0IAT5_9ACTN</name>
<comment type="caution">
    <text evidence="3">The sequence shown here is derived from an EMBL/GenBank/DDBJ whole genome shotgun (WGS) entry which is preliminary data.</text>
</comment>
<organism evidence="3 4">
    <name type="scientific">Sphaerisporangium rubeum</name>
    <dbReference type="NCBI Taxonomy" id="321317"/>
    <lineage>
        <taxon>Bacteria</taxon>
        <taxon>Bacillati</taxon>
        <taxon>Actinomycetota</taxon>
        <taxon>Actinomycetes</taxon>
        <taxon>Streptosporangiales</taxon>
        <taxon>Streptosporangiaceae</taxon>
        <taxon>Sphaerisporangium</taxon>
    </lineage>
</organism>
<protein>
    <recommendedName>
        <fullName evidence="2">Novel STAND NTPase 3 domain-containing protein</fullName>
    </recommendedName>
</protein>
<reference evidence="3 4" key="1">
    <citation type="submission" date="2020-08" db="EMBL/GenBank/DDBJ databases">
        <title>Sequencing the genomes of 1000 actinobacteria strains.</title>
        <authorList>
            <person name="Klenk H.-P."/>
        </authorList>
    </citation>
    <scope>NUCLEOTIDE SEQUENCE [LARGE SCALE GENOMIC DNA]</scope>
    <source>
        <strain evidence="3 4">DSM 44936</strain>
    </source>
</reference>
<evidence type="ECO:0000313" key="3">
    <source>
        <dbReference type="EMBL" id="MBB6471054.1"/>
    </source>
</evidence>
<dbReference type="Pfam" id="PF20720">
    <property type="entry name" value="nSTAND3"/>
    <property type="match status" value="1"/>
</dbReference>
<gene>
    <name evidence="3" type="ORF">BJ992_000485</name>
</gene>
<dbReference type="AlphaFoldDB" id="A0A7X0IAT5"/>
<feature type="domain" description="Novel STAND NTPase 3" evidence="2">
    <location>
        <begin position="77"/>
        <end position="135"/>
    </location>
</feature>
<accession>A0A7X0IAT5</accession>